<reference evidence="4 5" key="1">
    <citation type="journal article" date="2014" name="Genome Announc.">
        <title>Genome Sequence of a Presumptive Mannheimia haemolytica Strain with an A1/A6-Cross-Reactive Serotype from a White-Tailed Deer (Odocoileus virginianus).</title>
        <authorList>
            <person name="Lawrence P.K."/>
            <person name="Bey R.F."/>
            <person name="Wiener B."/>
            <person name="Kittichotirat W."/>
            <person name="Bumgarner R.E."/>
        </authorList>
    </citation>
    <scope>NUCLEOTIDE SEQUENCE [LARGE SCALE GENOMIC DNA]</scope>
    <source>
        <strain evidence="4 5">PKL10</strain>
    </source>
</reference>
<keyword evidence="1 4" id="KW-0378">Hydrolase</keyword>
<keyword evidence="5" id="KW-1185">Reference proteome</keyword>
<name>A0A011NE30_9PAST</name>
<dbReference type="Pfam" id="PF01546">
    <property type="entry name" value="Peptidase_M20"/>
    <property type="match status" value="1"/>
</dbReference>
<keyword evidence="2" id="KW-0464">Manganese</keyword>
<dbReference type="InterPro" id="IPR036264">
    <property type="entry name" value="Bact_exopeptidase_dim_dom"/>
</dbReference>
<accession>A0A011NE30</accession>
<dbReference type="EMBL" id="JANJ01000002">
    <property type="protein sequence ID" value="EXI62817.1"/>
    <property type="molecule type" value="Genomic_DNA"/>
</dbReference>
<evidence type="ECO:0000256" key="1">
    <source>
        <dbReference type="ARBA" id="ARBA00022801"/>
    </source>
</evidence>
<dbReference type="InterPro" id="IPR011650">
    <property type="entry name" value="Peptidase_M20_dimer"/>
</dbReference>
<dbReference type="Pfam" id="PF07687">
    <property type="entry name" value="M20_dimer"/>
    <property type="match status" value="1"/>
</dbReference>
<dbReference type="PATRIC" id="fig|1450449.3.peg.670"/>
<dbReference type="RefSeq" id="WP_042801943.1">
    <property type="nucleotide sequence ID" value="NZ_AVSP01000006.1"/>
</dbReference>
<sequence>MNYLHTAQSLYDEMVAHYRHLHQNPELGFDLPQTVAYIKQILQSYGIEPQDIGNHGITAIIGKAGKTILLRADMDALPIKECSGLPFSATGDNSHTCGHDMHTTILLTVAKMLKENEAHLQGTVKLLFQPAEELLIGGKNMLDAGILQNPKVDAAMALHVAPNAPFEGIALKSGVVMASANNFRIVVKGVGAHGAMPYNGVDSVYIGSQIVVSVPEIIARELPFDQSAAITMGGFRSNGAVNVIADEVVIEGTVRTFSNDSREYIKKRLPELVAQIAQSYRGKATLEFLCDCPVLINDETLSAQAKQSLQTLLADLCPVVDGIAQHASEDFAYLANEVPAVYFNLCNPSPDENGAVYPVHHPKVVFGEKMMPIGAAAMAHFAIEWLENN</sequence>
<dbReference type="Gene3D" id="3.40.630.10">
    <property type="entry name" value="Zn peptidases"/>
    <property type="match status" value="1"/>
</dbReference>
<evidence type="ECO:0000313" key="4">
    <source>
        <dbReference type="EMBL" id="EXI62817.1"/>
    </source>
</evidence>
<evidence type="ECO:0000313" key="5">
    <source>
        <dbReference type="Proteomes" id="UP000054123"/>
    </source>
</evidence>
<dbReference type="PANTHER" id="PTHR11014">
    <property type="entry name" value="PEPTIDASE M20 FAMILY MEMBER"/>
    <property type="match status" value="1"/>
</dbReference>
<feature type="domain" description="Peptidase M20 dimerisation" evidence="3">
    <location>
        <begin position="182"/>
        <end position="279"/>
    </location>
</feature>
<dbReference type="SUPFAM" id="SSF53187">
    <property type="entry name" value="Zn-dependent exopeptidases"/>
    <property type="match status" value="1"/>
</dbReference>
<dbReference type="InterPro" id="IPR017439">
    <property type="entry name" value="Amidohydrolase"/>
</dbReference>
<dbReference type="GO" id="GO:0050118">
    <property type="term" value="F:N-acetyldiaminopimelate deacetylase activity"/>
    <property type="evidence" value="ECO:0007669"/>
    <property type="project" value="UniProtKB-ARBA"/>
</dbReference>
<dbReference type="NCBIfam" id="TIGR01891">
    <property type="entry name" value="amidohydrolases"/>
    <property type="match status" value="1"/>
</dbReference>
<keyword evidence="2" id="KW-0479">Metal-binding</keyword>
<dbReference type="InterPro" id="IPR002933">
    <property type="entry name" value="Peptidase_M20"/>
</dbReference>
<dbReference type="GO" id="GO:0046872">
    <property type="term" value="F:metal ion binding"/>
    <property type="evidence" value="ECO:0007669"/>
    <property type="project" value="UniProtKB-KW"/>
</dbReference>
<dbReference type="Gene3D" id="3.30.70.360">
    <property type="match status" value="1"/>
</dbReference>
<feature type="binding site" evidence="2">
    <location>
        <position position="99"/>
    </location>
    <ligand>
        <name>Mn(2+)</name>
        <dbReference type="ChEBI" id="CHEBI:29035"/>
        <label>2</label>
    </ligand>
</feature>
<protein>
    <submittedName>
        <fullName evidence="4">Amidohydrolase</fullName>
    </submittedName>
</protein>
<dbReference type="CDD" id="cd03886">
    <property type="entry name" value="M20_Acy1"/>
    <property type="match status" value="1"/>
</dbReference>
<dbReference type="PIRSF" id="PIRSF005962">
    <property type="entry name" value="Pept_M20D_amidohydro"/>
    <property type="match status" value="1"/>
</dbReference>
<proteinExistence type="predicted"/>
<evidence type="ECO:0000256" key="2">
    <source>
        <dbReference type="PIRSR" id="PIRSR005962-1"/>
    </source>
</evidence>
<feature type="binding site" evidence="2">
    <location>
        <position position="97"/>
    </location>
    <ligand>
        <name>Mn(2+)</name>
        <dbReference type="ChEBI" id="CHEBI:29035"/>
        <label>2</label>
    </ligand>
</feature>
<comment type="caution">
    <text evidence="4">The sequence shown here is derived from an EMBL/GenBank/DDBJ whole genome shotgun (WGS) entry which is preliminary data.</text>
</comment>
<dbReference type="SUPFAM" id="SSF55031">
    <property type="entry name" value="Bacterial exopeptidase dimerisation domain"/>
    <property type="match status" value="1"/>
</dbReference>
<dbReference type="PANTHER" id="PTHR11014:SF63">
    <property type="entry name" value="METALLOPEPTIDASE, PUTATIVE (AFU_ORTHOLOGUE AFUA_6G09600)-RELATED"/>
    <property type="match status" value="1"/>
</dbReference>
<organism evidence="4 5">
    <name type="scientific">Mannheimia granulomatis</name>
    <dbReference type="NCBI Taxonomy" id="85402"/>
    <lineage>
        <taxon>Bacteria</taxon>
        <taxon>Pseudomonadati</taxon>
        <taxon>Pseudomonadota</taxon>
        <taxon>Gammaproteobacteria</taxon>
        <taxon>Pasteurellales</taxon>
        <taxon>Pasteurellaceae</taxon>
        <taxon>Mannheimia</taxon>
    </lineage>
</organism>
<dbReference type="Proteomes" id="UP000054123">
    <property type="component" value="Unassembled WGS sequence"/>
</dbReference>
<feature type="binding site" evidence="2">
    <location>
        <position position="159"/>
    </location>
    <ligand>
        <name>Mn(2+)</name>
        <dbReference type="ChEBI" id="CHEBI:29035"/>
        <label>2</label>
    </ligand>
</feature>
<dbReference type="GO" id="GO:0019877">
    <property type="term" value="P:diaminopimelate biosynthetic process"/>
    <property type="evidence" value="ECO:0007669"/>
    <property type="project" value="UniProtKB-ARBA"/>
</dbReference>
<feature type="binding site" evidence="2">
    <location>
        <position position="360"/>
    </location>
    <ligand>
        <name>Mn(2+)</name>
        <dbReference type="ChEBI" id="CHEBI:29035"/>
        <label>2</label>
    </ligand>
</feature>
<gene>
    <name evidence="4" type="ORF">AK33_03485</name>
</gene>
<dbReference type="OrthoDB" id="9777385at2"/>
<feature type="binding site" evidence="2">
    <location>
        <position position="133"/>
    </location>
    <ligand>
        <name>Mn(2+)</name>
        <dbReference type="ChEBI" id="CHEBI:29035"/>
        <label>2</label>
    </ligand>
</feature>
<dbReference type="FunFam" id="3.30.70.360:FF:000001">
    <property type="entry name" value="N-acetyldiaminopimelate deacetylase"/>
    <property type="match status" value="1"/>
</dbReference>
<dbReference type="AlphaFoldDB" id="A0A011NE30"/>
<comment type="cofactor">
    <cofactor evidence="2">
        <name>Mn(2+)</name>
        <dbReference type="ChEBI" id="CHEBI:29035"/>
    </cofactor>
    <text evidence="2">The Mn(2+) ion enhances activity.</text>
</comment>
<evidence type="ECO:0000259" key="3">
    <source>
        <dbReference type="Pfam" id="PF07687"/>
    </source>
</evidence>